<keyword evidence="3" id="KW-1185">Reference proteome</keyword>
<evidence type="ECO:0000313" key="3">
    <source>
        <dbReference type="Proteomes" id="UP000078335"/>
    </source>
</evidence>
<protein>
    <submittedName>
        <fullName evidence="2">Uncharacterized protein</fullName>
    </submittedName>
</protein>
<proteinExistence type="predicted"/>
<gene>
    <name evidence="2" type="ORF">NS263_09705</name>
</gene>
<comment type="caution">
    <text evidence="2">The sequence shown here is derived from an EMBL/GenBank/DDBJ whole genome shotgun (WGS) entry which is preliminary data.</text>
</comment>
<organism evidence="2 3">
    <name type="scientific">Curtobacterium oceanosedimentum</name>
    <dbReference type="NCBI Taxonomy" id="465820"/>
    <lineage>
        <taxon>Bacteria</taxon>
        <taxon>Bacillati</taxon>
        <taxon>Actinomycetota</taxon>
        <taxon>Actinomycetes</taxon>
        <taxon>Micrococcales</taxon>
        <taxon>Microbacteriaceae</taxon>
        <taxon>Curtobacterium</taxon>
    </lineage>
</organism>
<accession>A0ABR5S5P0</accession>
<dbReference type="EMBL" id="LDRB01000044">
    <property type="protein sequence ID" value="KTR39675.1"/>
    <property type="molecule type" value="Genomic_DNA"/>
</dbReference>
<evidence type="ECO:0000256" key="1">
    <source>
        <dbReference type="SAM" id="MobiDB-lite"/>
    </source>
</evidence>
<feature type="compositionally biased region" description="Basic and acidic residues" evidence="1">
    <location>
        <begin position="1"/>
        <end position="32"/>
    </location>
</feature>
<feature type="region of interest" description="Disordered" evidence="1">
    <location>
        <begin position="1"/>
        <end position="33"/>
    </location>
</feature>
<sequence>MNPRRASDRSGLHDQSLQREEGADAEASEHVTLDPSGVLRTLVLQDPGHADVTLTVRGTAPAALRYHGERWTATHVRLHRPMARNGYQYVRST</sequence>
<name>A0ABR5S5P0_9MICO</name>
<dbReference type="Proteomes" id="UP000078335">
    <property type="component" value="Unassembled WGS sequence"/>
</dbReference>
<dbReference type="RefSeq" id="WP_058729075.1">
    <property type="nucleotide sequence ID" value="NZ_LDRB01000044.1"/>
</dbReference>
<evidence type="ECO:0000313" key="2">
    <source>
        <dbReference type="EMBL" id="KTR39675.1"/>
    </source>
</evidence>
<reference evidence="2 3" key="1">
    <citation type="journal article" date="2016" name="Front. Microbiol.">
        <title>Genomic Resource of Rice Seed Associated Bacteria.</title>
        <authorList>
            <person name="Midha S."/>
            <person name="Bansal K."/>
            <person name="Sharma S."/>
            <person name="Kumar N."/>
            <person name="Patil P.P."/>
            <person name="Chaudhry V."/>
            <person name="Patil P.B."/>
        </authorList>
    </citation>
    <scope>NUCLEOTIDE SEQUENCE [LARGE SCALE GENOMIC DNA]</scope>
    <source>
        <strain evidence="2 3">NS263</strain>
    </source>
</reference>